<dbReference type="SUPFAM" id="SSF52540">
    <property type="entry name" value="P-loop containing nucleoside triphosphate hydrolases"/>
    <property type="match status" value="1"/>
</dbReference>
<dbReference type="Pfam" id="PF07755">
    <property type="entry name" value="DUF1611"/>
    <property type="match status" value="1"/>
</dbReference>
<dbReference type="AlphaFoldDB" id="A0A158G542"/>
<dbReference type="PIRSF" id="PIRSF026760">
    <property type="entry name" value="UCP026760"/>
    <property type="match status" value="1"/>
</dbReference>
<evidence type="ECO:0000259" key="1">
    <source>
        <dbReference type="Pfam" id="PF07755"/>
    </source>
</evidence>
<proteinExistence type="predicted"/>
<gene>
    <name evidence="3" type="ORF">AWB70_01566</name>
</gene>
<dbReference type="Proteomes" id="UP000054740">
    <property type="component" value="Unassembled WGS sequence"/>
</dbReference>
<accession>A0A158G542</accession>
<dbReference type="Gene3D" id="3.40.50.300">
    <property type="entry name" value="P-loop containing nucleotide triphosphate hydrolases"/>
    <property type="match status" value="1"/>
</dbReference>
<evidence type="ECO:0000313" key="4">
    <source>
        <dbReference type="Proteomes" id="UP000054740"/>
    </source>
</evidence>
<evidence type="ECO:0000313" key="3">
    <source>
        <dbReference type="EMBL" id="SAL27013.1"/>
    </source>
</evidence>
<protein>
    <recommendedName>
        <fullName evidence="5">DUF1611 domain-containing protein</fullName>
    </recommendedName>
</protein>
<organism evidence="3 4">
    <name type="scientific">Caballeronia cordobensis</name>
    <name type="common">Burkholderia cordobensis</name>
    <dbReference type="NCBI Taxonomy" id="1353886"/>
    <lineage>
        <taxon>Bacteria</taxon>
        <taxon>Pseudomonadati</taxon>
        <taxon>Pseudomonadota</taxon>
        <taxon>Betaproteobacteria</taxon>
        <taxon>Burkholderiales</taxon>
        <taxon>Burkholderiaceae</taxon>
        <taxon>Caballeronia</taxon>
    </lineage>
</organism>
<feature type="domain" description="D-glutamate N-acetyltransferase-like C-terminal" evidence="1">
    <location>
        <begin position="145"/>
        <end position="341"/>
    </location>
</feature>
<dbReference type="PANTHER" id="PTHR40690:SF1">
    <property type="entry name" value="DUF1611 DOMAIN-CONTAINING PROTEIN"/>
    <property type="match status" value="1"/>
</dbReference>
<dbReference type="Pfam" id="PF17396">
    <property type="entry name" value="DUF1611_N"/>
    <property type="match status" value="1"/>
</dbReference>
<dbReference type="PANTHER" id="PTHR40690">
    <property type="entry name" value="GLL3100 PROTEIN"/>
    <property type="match status" value="1"/>
</dbReference>
<dbReference type="InterPro" id="IPR035402">
    <property type="entry name" value="DgcN-like_N"/>
</dbReference>
<dbReference type="InterPro" id="IPR011669">
    <property type="entry name" value="DgcN-like"/>
</dbReference>
<keyword evidence="4" id="KW-1185">Reference proteome</keyword>
<evidence type="ECO:0000259" key="2">
    <source>
        <dbReference type="Pfam" id="PF17396"/>
    </source>
</evidence>
<feature type="domain" description="D-glutamate N-acetyltransferase-like N-terminal" evidence="2">
    <location>
        <begin position="43"/>
        <end position="136"/>
    </location>
</feature>
<dbReference type="RefSeq" id="WP_053571271.1">
    <property type="nucleotide sequence ID" value="NZ_FCNY02000003.1"/>
</dbReference>
<reference evidence="4" key="1">
    <citation type="submission" date="2016-01" db="EMBL/GenBank/DDBJ databases">
        <authorList>
            <person name="Peeters C."/>
        </authorList>
    </citation>
    <scope>NUCLEOTIDE SEQUENCE [LARGE SCALE GENOMIC DNA]</scope>
</reference>
<evidence type="ECO:0008006" key="5">
    <source>
        <dbReference type="Google" id="ProtNLM"/>
    </source>
</evidence>
<dbReference type="EMBL" id="FCNY02000003">
    <property type="protein sequence ID" value="SAL27013.1"/>
    <property type="molecule type" value="Genomic_DNA"/>
</dbReference>
<dbReference type="InterPro" id="IPR027417">
    <property type="entry name" value="P-loop_NTPase"/>
</dbReference>
<dbReference type="InterPro" id="IPR035086">
    <property type="entry name" value="DgcN-like_C"/>
</dbReference>
<sequence length="369" mass="39222">MLCLKEKRVVVFAEGCFGPVTSKVATSYLRYRHKDCVAVVDSRLAGQDVGAVLGYGHGIPLVDSLESALRFEPQILLIGVGLFSNELPESWRGQIALALSRGIDVVSGLHFRIATDPEFAALSAASGSRIWDTKEPPATLATNAARLDELDGFVVHTVGSDCRVGKKTSAIEITEAARRKGFNAGFVATGQSGIYISGRGVAVDAVPADFIAGVTESMVIESAAHHDWIVVEGQGSISHPAYSGVTLGLLHGAMPQALVLCHEADLSHHKGWPNAPLRPLAELIAVYEQLASFQRPAKVVGVSVHCGHMNREDAASVVERIRDETGLPATDVIHFGADTLVDALAAHRRGLLGERTEASLRVAAPARNH</sequence>
<dbReference type="Gene3D" id="3.40.50.720">
    <property type="entry name" value="NAD(P)-binding Rossmann-like Domain"/>
    <property type="match status" value="1"/>
</dbReference>
<name>A0A158G542_CABCO</name>